<proteinExistence type="predicted"/>
<dbReference type="InterPro" id="IPR005906">
    <property type="entry name" value="LysW"/>
</dbReference>
<name>A0A191VA62_9ACTN</name>
<dbReference type="EMBL" id="CP015867">
    <property type="protein sequence ID" value="ANJ11807.1"/>
    <property type="molecule type" value="Genomic_DNA"/>
</dbReference>
<dbReference type="KEGG" id="spav:Spa2297_32280"/>
<evidence type="ECO:0000313" key="3">
    <source>
        <dbReference type="Proteomes" id="UP000078468"/>
    </source>
</evidence>
<gene>
    <name evidence="1" type="ORF">Spa2297_32280</name>
    <name evidence="2" type="ORF">VSS30_33855</name>
</gene>
<dbReference type="Proteomes" id="UP000078468">
    <property type="component" value="Plasmid pspa1"/>
</dbReference>
<evidence type="ECO:0000313" key="2">
    <source>
        <dbReference type="EMBL" id="MFB8753807.1"/>
    </source>
</evidence>
<reference evidence="2 4" key="2">
    <citation type="submission" date="2024-01" db="EMBL/GenBank/DDBJ databases">
        <title>Genome mining of biosynthetic gene clusters to explore secondary metabolites of Streptomyces sp.</title>
        <authorList>
            <person name="Baig A."/>
            <person name="Ajitkumar Shintre N."/>
            <person name="Kumar H."/>
            <person name="Anbarasu A."/>
            <person name="Ramaiah S."/>
        </authorList>
    </citation>
    <scope>NUCLEOTIDE SEQUENCE [LARGE SCALE GENOMIC DNA]</scope>
    <source>
        <strain evidence="2 4">A03</strain>
    </source>
</reference>
<evidence type="ECO:0000313" key="4">
    <source>
        <dbReference type="Proteomes" id="UP001585018"/>
    </source>
</evidence>
<protein>
    <submittedName>
        <fullName evidence="1">Lysine biosynthesis protein LysW</fullName>
    </submittedName>
</protein>
<dbReference type="Proteomes" id="UP001585018">
    <property type="component" value="Unassembled WGS sequence"/>
</dbReference>
<dbReference type="Gene3D" id="2.20.28.160">
    <property type="match status" value="1"/>
</dbReference>
<dbReference type="PANTHER" id="PTHR40393">
    <property type="entry name" value="LYSINE BIOSYNTHESIS PROTEIN-RELATED-RELATED"/>
    <property type="match status" value="1"/>
</dbReference>
<dbReference type="AlphaFoldDB" id="A0A191VA62"/>
<geneLocation type="plasmid" evidence="1">
    <name>pSPA1</name>
</geneLocation>
<geneLocation type="plasmid" evidence="3">
    <name>pspa1</name>
</geneLocation>
<keyword evidence="1" id="KW-0614">Plasmid</keyword>
<accession>A0A191VA62</accession>
<dbReference type="RefSeq" id="WP_064732134.1">
    <property type="nucleotide sequence ID" value="NZ_BMRX01000023.1"/>
</dbReference>
<organism evidence="1 3">
    <name type="scientific">Streptomyces parvulus</name>
    <dbReference type="NCBI Taxonomy" id="146923"/>
    <lineage>
        <taxon>Bacteria</taxon>
        <taxon>Bacillati</taxon>
        <taxon>Actinomycetota</taxon>
        <taxon>Actinomycetes</taxon>
        <taxon>Kitasatosporales</taxon>
        <taxon>Streptomycetaceae</taxon>
        <taxon>Streptomyces</taxon>
    </lineage>
</organism>
<dbReference type="GeneID" id="91309595"/>
<dbReference type="Pfam" id="PF21344">
    <property type="entry name" value="Zn_ribbon_LysW"/>
    <property type="match status" value="1"/>
</dbReference>
<keyword evidence="4" id="KW-1185">Reference proteome</keyword>
<dbReference type="EMBL" id="JAYMRR010000031">
    <property type="protein sequence ID" value="MFB8753807.1"/>
    <property type="molecule type" value="Genomic_DNA"/>
</dbReference>
<reference evidence="1 3" key="1">
    <citation type="submission" date="2016-05" db="EMBL/GenBank/DDBJ databases">
        <title>Non-Contiguous Finished Genome Sequence of Streptomyces parvulus 2297 Integrated Site-Specifically with Actinophage R4.</title>
        <authorList>
            <person name="Nishizawa T."/>
            <person name="Miura T."/>
            <person name="Harada C."/>
            <person name="Guo Y."/>
            <person name="Narisawa K."/>
            <person name="Ohta H."/>
            <person name="Takahashi H."/>
            <person name="Shirai M."/>
        </authorList>
    </citation>
    <scope>NUCLEOTIDE SEQUENCE [LARGE SCALE GENOMIC DNA]</scope>
    <source>
        <strain evidence="1 3">2297</strain>
        <plasmid evidence="3">pspa1</plasmid>
        <plasmid evidence="1">pSPA1</plasmid>
    </source>
</reference>
<dbReference type="PANTHER" id="PTHR40393:SF1">
    <property type="entry name" value="LYSINE BIOSYNTHESIS PROTEIN-RELATED"/>
    <property type="match status" value="1"/>
</dbReference>
<evidence type="ECO:0000313" key="1">
    <source>
        <dbReference type="EMBL" id="ANJ11807.1"/>
    </source>
</evidence>
<sequence length="61" mass="6405">MPTAETTVEACPECEGRVGVESEVRAGEIVECPECAAELEVVGVSPLMLALAPEADEDWGE</sequence>